<comment type="caution">
    <text evidence="2">The sequence shown here is derived from an EMBL/GenBank/DDBJ whole genome shotgun (WGS) entry which is preliminary data.</text>
</comment>
<evidence type="ECO:0000313" key="2">
    <source>
        <dbReference type="EMBL" id="GBL72340.1"/>
    </source>
</evidence>
<proteinExistence type="predicted"/>
<organism evidence="2 3">
    <name type="scientific">Araneus ventricosus</name>
    <name type="common">Orbweaver spider</name>
    <name type="synonym">Epeira ventricosa</name>
    <dbReference type="NCBI Taxonomy" id="182803"/>
    <lineage>
        <taxon>Eukaryota</taxon>
        <taxon>Metazoa</taxon>
        <taxon>Ecdysozoa</taxon>
        <taxon>Arthropoda</taxon>
        <taxon>Chelicerata</taxon>
        <taxon>Arachnida</taxon>
        <taxon>Araneae</taxon>
        <taxon>Araneomorphae</taxon>
        <taxon>Entelegynae</taxon>
        <taxon>Araneoidea</taxon>
        <taxon>Araneidae</taxon>
        <taxon>Araneus</taxon>
    </lineage>
</organism>
<dbReference type="Proteomes" id="UP000499080">
    <property type="component" value="Unassembled WGS sequence"/>
</dbReference>
<dbReference type="EMBL" id="BGPR01078928">
    <property type="protein sequence ID" value="GBL72340.1"/>
    <property type="molecule type" value="Genomic_DNA"/>
</dbReference>
<evidence type="ECO:0000256" key="1">
    <source>
        <dbReference type="SAM" id="MobiDB-lite"/>
    </source>
</evidence>
<protein>
    <submittedName>
        <fullName evidence="2">Uncharacterized protein</fullName>
    </submittedName>
</protein>
<keyword evidence="3" id="KW-1185">Reference proteome</keyword>
<accession>A0A4Y1ZY54</accession>
<gene>
    <name evidence="2" type="ORF">AVEN_166217_1</name>
</gene>
<evidence type="ECO:0000313" key="3">
    <source>
        <dbReference type="Proteomes" id="UP000499080"/>
    </source>
</evidence>
<reference evidence="2 3" key="1">
    <citation type="journal article" date="2019" name="Sci. Rep.">
        <title>Orb-weaving spider Araneus ventricosus genome elucidates the spidroin gene catalogue.</title>
        <authorList>
            <person name="Kono N."/>
            <person name="Nakamura H."/>
            <person name="Ohtoshi R."/>
            <person name="Moran D.A.P."/>
            <person name="Shinohara A."/>
            <person name="Yoshida Y."/>
            <person name="Fujiwara M."/>
            <person name="Mori M."/>
            <person name="Tomita M."/>
            <person name="Arakawa K."/>
        </authorList>
    </citation>
    <scope>NUCLEOTIDE SEQUENCE [LARGE SCALE GENOMIC DNA]</scope>
</reference>
<sequence>MSIRQLWSSGKIPGLLPESSMFETRFPRRTAVQERLVYIKSLGVKCPPAGISGKLKRGDDAQLPLSSDHK</sequence>
<feature type="region of interest" description="Disordered" evidence="1">
    <location>
        <begin position="49"/>
        <end position="70"/>
    </location>
</feature>
<name>A0A4Y1ZY54_ARAVE</name>
<dbReference type="AlphaFoldDB" id="A0A4Y1ZY54"/>